<organism evidence="1 2">
    <name type="scientific">Hypoxylon rubiginosum</name>
    <dbReference type="NCBI Taxonomy" id="110542"/>
    <lineage>
        <taxon>Eukaryota</taxon>
        <taxon>Fungi</taxon>
        <taxon>Dikarya</taxon>
        <taxon>Ascomycota</taxon>
        <taxon>Pezizomycotina</taxon>
        <taxon>Sordariomycetes</taxon>
        <taxon>Xylariomycetidae</taxon>
        <taxon>Xylariales</taxon>
        <taxon>Hypoxylaceae</taxon>
        <taxon>Hypoxylon</taxon>
    </lineage>
</organism>
<protein>
    <submittedName>
        <fullName evidence="1">Fungal-specific transcription factor domain-containing protein</fullName>
    </submittedName>
</protein>
<accession>A0ACC0CSC2</accession>
<evidence type="ECO:0000313" key="2">
    <source>
        <dbReference type="Proteomes" id="UP001497680"/>
    </source>
</evidence>
<proteinExistence type="predicted"/>
<comment type="caution">
    <text evidence="1">The sequence shown here is derived from an EMBL/GenBank/DDBJ whole genome shotgun (WGS) entry which is preliminary data.</text>
</comment>
<reference evidence="1 2" key="1">
    <citation type="journal article" date="2022" name="New Phytol.">
        <title>Ecological generalism drives hyperdiversity of secondary metabolite gene clusters in xylarialean endophytes.</title>
        <authorList>
            <person name="Franco M.E.E."/>
            <person name="Wisecaver J.H."/>
            <person name="Arnold A.E."/>
            <person name="Ju Y.M."/>
            <person name="Slot J.C."/>
            <person name="Ahrendt S."/>
            <person name="Moore L.P."/>
            <person name="Eastman K.E."/>
            <person name="Scott K."/>
            <person name="Konkel Z."/>
            <person name="Mondo S.J."/>
            <person name="Kuo A."/>
            <person name="Hayes R.D."/>
            <person name="Haridas S."/>
            <person name="Andreopoulos B."/>
            <person name="Riley R."/>
            <person name="LaButti K."/>
            <person name="Pangilinan J."/>
            <person name="Lipzen A."/>
            <person name="Amirebrahimi M."/>
            <person name="Yan J."/>
            <person name="Adam C."/>
            <person name="Keymanesh K."/>
            <person name="Ng V."/>
            <person name="Louie K."/>
            <person name="Northen T."/>
            <person name="Drula E."/>
            <person name="Henrissat B."/>
            <person name="Hsieh H.M."/>
            <person name="Youens-Clark K."/>
            <person name="Lutzoni F."/>
            <person name="Miadlikowska J."/>
            <person name="Eastwood D.C."/>
            <person name="Hamelin R.C."/>
            <person name="Grigoriev I.V."/>
            <person name="U'Ren J.M."/>
        </authorList>
    </citation>
    <scope>NUCLEOTIDE SEQUENCE [LARGE SCALE GENOMIC DNA]</scope>
    <source>
        <strain evidence="1 2">ER1909</strain>
    </source>
</reference>
<keyword evidence="2" id="KW-1185">Reference proteome</keyword>
<gene>
    <name evidence="1" type="ORF">F4821DRAFT_245136</name>
</gene>
<sequence>MSRPIPDLEIPNTTGACWTCINRFGDHPNTEAEACDKRLPACTACVASGRICEGYHARLKWPRSSHRPPARAQPALYSTVSSLGLPSNENRLLQHYLRNFSRISVAIDYDGNGWRRILGVGLNESALQNALLAISEAHLTRLQRKSVSQSHKYVQKSLQSLQSRFEDPALLRNEITLMTLLALLVHELCEGTEKWKQHYGGIVAWFRSRDDLTDVDPFLTTYISMIATQVVLSSRGDERRQSYLLLEKLLPSWDSQNAVEVVFGGSVAIPRLIVEAARLGDDLIAARALSDQDQIEEIFIRAEELQSRIKNTQILSPSQPRLSLLGSPKASGPNEQALFPIIPSESFGIYEAARCSAEICRYALHVFVHRIIYDPLSTSGQSPLVQEAVTESLRMLPTIPDTEGPGTFLGWALVVIGAETDNLDQREFIRRRLESLTLLSVNHGILALKVLDVVWSRRDDLSLGKSLNRRVRWQDVMEDLEVDQALV</sequence>
<evidence type="ECO:0000313" key="1">
    <source>
        <dbReference type="EMBL" id="KAI6083314.1"/>
    </source>
</evidence>
<dbReference type="EMBL" id="MU394354">
    <property type="protein sequence ID" value="KAI6083314.1"/>
    <property type="molecule type" value="Genomic_DNA"/>
</dbReference>
<dbReference type="Proteomes" id="UP001497680">
    <property type="component" value="Unassembled WGS sequence"/>
</dbReference>
<name>A0ACC0CSC2_9PEZI</name>